<protein>
    <submittedName>
        <fullName evidence="1">Uncharacterized protein</fullName>
    </submittedName>
</protein>
<evidence type="ECO:0000313" key="1">
    <source>
        <dbReference type="EMBL" id="ERT06332.1"/>
    </source>
</evidence>
<reference evidence="1 2" key="1">
    <citation type="journal article" date="2013" name="Front. Microbiol.">
        <title>Comparative genomic analyses of the cyanobacterium, Lyngbya aestuarii BL J, a powerful hydrogen producer.</title>
        <authorList>
            <person name="Kothari A."/>
            <person name="Vaughn M."/>
            <person name="Garcia-Pichel F."/>
        </authorList>
    </citation>
    <scope>NUCLEOTIDE SEQUENCE [LARGE SCALE GENOMIC DNA]</scope>
    <source>
        <strain evidence="1 2">BL J</strain>
    </source>
</reference>
<gene>
    <name evidence="1" type="ORF">M595_3733</name>
</gene>
<dbReference type="EMBL" id="AUZM01000038">
    <property type="protein sequence ID" value="ERT06332.1"/>
    <property type="molecule type" value="Genomic_DNA"/>
</dbReference>
<accession>U7QGC1</accession>
<dbReference type="Proteomes" id="UP000017127">
    <property type="component" value="Unassembled WGS sequence"/>
</dbReference>
<evidence type="ECO:0000313" key="2">
    <source>
        <dbReference type="Proteomes" id="UP000017127"/>
    </source>
</evidence>
<comment type="caution">
    <text evidence="1">The sequence shown here is derived from an EMBL/GenBank/DDBJ whole genome shotgun (WGS) entry which is preliminary data.</text>
</comment>
<name>U7QGC1_9CYAN</name>
<sequence length="43" mass="4871">MQTVTFLCYFKGVSGLKSRELTHLSDKIPVNLGKKKHPQTLIL</sequence>
<dbReference type="AlphaFoldDB" id="U7QGC1"/>
<keyword evidence="2" id="KW-1185">Reference proteome</keyword>
<proteinExistence type="predicted"/>
<organism evidence="1 2">
    <name type="scientific">Lyngbya aestuarii BL J</name>
    <dbReference type="NCBI Taxonomy" id="1348334"/>
    <lineage>
        <taxon>Bacteria</taxon>
        <taxon>Bacillati</taxon>
        <taxon>Cyanobacteriota</taxon>
        <taxon>Cyanophyceae</taxon>
        <taxon>Oscillatoriophycideae</taxon>
        <taxon>Oscillatoriales</taxon>
        <taxon>Microcoleaceae</taxon>
        <taxon>Lyngbya</taxon>
    </lineage>
</organism>